<proteinExistence type="predicted"/>
<evidence type="ECO:0000313" key="2">
    <source>
        <dbReference type="Proteomes" id="UP001412067"/>
    </source>
</evidence>
<reference evidence="1 2" key="1">
    <citation type="journal article" date="2022" name="Nat. Plants">
        <title>Genomes of leafy and leafless Platanthera orchids illuminate the evolution of mycoheterotrophy.</title>
        <authorList>
            <person name="Li M.H."/>
            <person name="Liu K.W."/>
            <person name="Li Z."/>
            <person name="Lu H.C."/>
            <person name="Ye Q.L."/>
            <person name="Zhang D."/>
            <person name="Wang J.Y."/>
            <person name="Li Y.F."/>
            <person name="Zhong Z.M."/>
            <person name="Liu X."/>
            <person name="Yu X."/>
            <person name="Liu D.K."/>
            <person name="Tu X.D."/>
            <person name="Liu B."/>
            <person name="Hao Y."/>
            <person name="Liao X.Y."/>
            <person name="Jiang Y.T."/>
            <person name="Sun W.H."/>
            <person name="Chen J."/>
            <person name="Chen Y.Q."/>
            <person name="Ai Y."/>
            <person name="Zhai J.W."/>
            <person name="Wu S.S."/>
            <person name="Zhou Z."/>
            <person name="Hsiao Y.Y."/>
            <person name="Wu W.L."/>
            <person name="Chen Y.Y."/>
            <person name="Lin Y.F."/>
            <person name="Hsu J.L."/>
            <person name="Li C.Y."/>
            <person name="Wang Z.W."/>
            <person name="Zhao X."/>
            <person name="Zhong W.Y."/>
            <person name="Ma X.K."/>
            <person name="Ma L."/>
            <person name="Huang J."/>
            <person name="Chen G.Z."/>
            <person name="Huang M.Z."/>
            <person name="Huang L."/>
            <person name="Peng D.H."/>
            <person name="Luo Y.B."/>
            <person name="Zou S.Q."/>
            <person name="Chen S.P."/>
            <person name="Lan S."/>
            <person name="Tsai W.C."/>
            <person name="Van de Peer Y."/>
            <person name="Liu Z.J."/>
        </authorList>
    </citation>
    <scope>NUCLEOTIDE SEQUENCE [LARGE SCALE GENOMIC DNA]</scope>
    <source>
        <strain evidence="1">Lor288</strain>
    </source>
</reference>
<dbReference type="EMBL" id="JBBWWR010000020">
    <property type="protein sequence ID" value="KAK8939431.1"/>
    <property type="molecule type" value="Genomic_DNA"/>
</dbReference>
<comment type="caution">
    <text evidence="1">The sequence shown here is derived from an EMBL/GenBank/DDBJ whole genome shotgun (WGS) entry which is preliminary data.</text>
</comment>
<protein>
    <submittedName>
        <fullName evidence="1">Uncharacterized protein</fullName>
    </submittedName>
</protein>
<dbReference type="Proteomes" id="UP001412067">
    <property type="component" value="Unassembled WGS sequence"/>
</dbReference>
<accession>A0ABR2LEL5</accession>
<gene>
    <name evidence="1" type="ORF">KSP40_PGU008518</name>
</gene>
<evidence type="ECO:0000313" key="1">
    <source>
        <dbReference type="EMBL" id="KAK8939431.1"/>
    </source>
</evidence>
<organism evidence="1 2">
    <name type="scientific">Platanthera guangdongensis</name>
    <dbReference type="NCBI Taxonomy" id="2320717"/>
    <lineage>
        <taxon>Eukaryota</taxon>
        <taxon>Viridiplantae</taxon>
        <taxon>Streptophyta</taxon>
        <taxon>Embryophyta</taxon>
        <taxon>Tracheophyta</taxon>
        <taxon>Spermatophyta</taxon>
        <taxon>Magnoliopsida</taxon>
        <taxon>Liliopsida</taxon>
        <taxon>Asparagales</taxon>
        <taxon>Orchidaceae</taxon>
        <taxon>Orchidoideae</taxon>
        <taxon>Orchideae</taxon>
        <taxon>Orchidinae</taxon>
        <taxon>Platanthera</taxon>
    </lineage>
</organism>
<sequence length="133" mass="14571">MEEIVKVIAGKWKKREGLFWQMEDNGENSLGGWVFSSTNIHQRQSKRSPAVEKEFASSRKCRRKTRAWRGKSPNNHGISYSCEHSVIHTSASPGSGSSAGCSEAVNLSIPHCVHLQPPANAHALTTASSQIKS</sequence>
<keyword evidence="2" id="KW-1185">Reference proteome</keyword>
<name>A0ABR2LEL5_9ASPA</name>